<evidence type="ECO:0000313" key="4">
    <source>
        <dbReference type="Proteomes" id="UP000184330"/>
    </source>
</evidence>
<reference evidence="3 4" key="1">
    <citation type="submission" date="2016-03" db="EMBL/GenBank/DDBJ databases">
        <authorList>
            <person name="Ploux O."/>
        </authorList>
    </citation>
    <scope>NUCLEOTIDE SEQUENCE [LARGE SCALE GENOMIC DNA]</scope>
    <source>
        <strain evidence="3 4">UAMH 11012</strain>
    </source>
</reference>
<evidence type="ECO:0000259" key="2">
    <source>
        <dbReference type="Pfam" id="PF14420"/>
    </source>
</evidence>
<evidence type="ECO:0000256" key="1">
    <source>
        <dbReference type="SAM" id="MobiDB-lite"/>
    </source>
</evidence>
<sequence>MPKNWLMFKDEIENLYIFNGHTLEDVRTIIKSKHCFDASVRSYRMKLEEWGFRKNKTCKSVRNQSSENSVIALYGNPSRSSESFVPTPPNENSHPEHMERFMTLASQDPFDYPIFSAPNPPQKSLFDLIDSHAPRETRLILTKALLMVSFDVFLSTPASSLDFQRWCKACREPIWNLTKKKLWKMNLTWLSPGAAKLVLEAALPVIGERSLAVHKAQLDHGHRLKSPDFKFEVYDYHRSQYMEILRDFREWNVELEKQWYVYLLDLMEWEARNDGSSNEDGVDDDGDDESDVDFEMSEGDEESS</sequence>
<dbReference type="STRING" id="576137.A0A1L7X4Y1"/>
<dbReference type="InterPro" id="IPR025676">
    <property type="entry name" value="Clr5_dom"/>
</dbReference>
<organism evidence="3 4">
    <name type="scientific">Phialocephala subalpina</name>
    <dbReference type="NCBI Taxonomy" id="576137"/>
    <lineage>
        <taxon>Eukaryota</taxon>
        <taxon>Fungi</taxon>
        <taxon>Dikarya</taxon>
        <taxon>Ascomycota</taxon>
        <taxon>Pezizomycotina</taxon>
        <taxon>Leotiomycetes</taxon>
        <taxon>Helotiales</taxon>
        <taxon>Mollisiaceae</taxon>
        <taxon>Phialocephala</taxon>
        <taxon>Phialocephala fortinii species complex</taxon>
    </lineage>
</organism>
<dbReference type="EMBL" id="FJOG01000015">
    <property type="protein sequence ID" value="CZR60079.1"/>
    <property type="molecule type" value="Genomic_DNA"/>
</dbReference>
<gene>
    <name evidence="3" type="ORF">PAC_09974</name>
</gene>
<feature type="compositionally biased region" description="Acidic residues" evidence="1">
    <location>
        <begin position="280"/>
        <end position="304"/>
    </location>
</feature>
<dbReference type="PANTHER" id="PTHR38788">
    <property type="entry name" value="CLR5 DOMAIN-CONTAINING PROTEIN"/>
    <property type="match status" value="1"/>
</dbReference>
<feature type="domain" description="Clr5" evidence="2">
    <location>
        <begin position="1"/>
        <end position="54"/>
    </location>
</feature>
<dbReference type="Pfam" id="PF14420">
    <property type="entry name" value="Clr5"/>
    <property type="match status" value="1"/>
</dbReference>
<dbReference type="OrthoDB" id="823504at2759"/>
<name>A0A1L7X4Y1_9HELO</name>
<dbReference type="Proteomes" id="UP000184330">
    <property type="component" value="Unassembled WGS sequence"/>
</dbReference>
<keyword evidence="4" id="KW-1185">Reference proteome</keyword>
<proteinExistence type="predicted"/>
<accession>A0A1L7X4Y1</accession>
<evidence type="ECO:0000313" key="3">
    <source>
        <dbReference type="EMBL" id="CZR60079.1"/>
    </source>
</evidence>
<dbReference type="AlphaFoldDB" id="A0A1L7X4Y1"/>
<feature type="region of interest" description="Disordered" evidence="1">
    <location>
        <begin position="273"/>
        <end position="304"/>
    </location>
</feature>
<protein>
    <recommendedName>
        <fullName evidence="2">Clr5 domain-containing protein</fullName>
    </recommendedName>
</protein>
<dbReference type="PANTHER" id="PTHR38788:SF3">
    <property type="entry name" value="CLR5 DOMAIN-CONTAINING PROTEIN"/>
    <property type="match status" value="1"/>
</dbReference>